<sequence>MTKSNLYGKEVSAFIRKHKKGEEYPWKNEEDNLEDMEILEWKSTKKVIEWEGRIGKASKN</sequence>
<evidence type="ECO:0000313" key="1">
    <source>
        <dbReference type="EMBL" id="GAG85624.1"/>
    </source>
</evidence>
<reference evidence="1" key="1">
    <citation type="journal article" date="2014" name="Front. Microbiol.">
        <title>High frequency of phylogenetically diverse reductive dehalogenase-homologous genes in deep subseafloor sedimentary metagenomes.</title>
        <authorList>
            <person name="Kawai M."/>
            <person name="Futagami T."/>
            <person name="Toyoda A."/>
            <person name="Takaki Y."/>
            <person name="Nishi S."/>
            <person name="Hori S."/>
            <person name="Arai W."/>
            <person name="Tsubouchi T."/>
            <person name="Morono Y."/>
            <person name="Uchiyama I."/>
            <person name="Ito T."/>
            <person name="Fujiyama A."/>
            <person name="Inagaki F."/>
            <person name="Takami H."/>
        </authorList>
    </citation>
    <scope>NUCLEOTIDE SEQUENCE</scope>
    <source>
        <strain evidence="1">Expedition CK06-06</strain>
    </source>
</reference>
<name>X1ARZ5_9ZZZZ</name>
<accession>X1ARZ5</accession>
<proteinExistence type="predicted"/>
<protein>
    <submittedName>
        <fullName evidence="1">Uncharacterized protein</fullName>
    </submittedName>
</protein>
<comment type="caution">
    <text evidence="1">The sequence shown here is derived from an EMBL/GenBank/DDBJ whole genome shotgun (WGS) entry which is preliminary data.</text>
</comment>
<gene>
    <name evidence="1" type="ORF">S01H4_26528</name>
</gene>
<dbReference type="EMBL" id="BART01012808">
    <property type="protein sequence ID" value="GAG85624.1"/>
    <property type="molecule type" value="Genomic_DNA"/>
</dbReference>
<organism evidence="1">
    <name type="scientific">marine sediment metagenome</name>
    <dbReference type="NCBI Taxonomy" id="412755"/>
    <lineage>
        <taxon>unclassified sequences</taxon>
        <taxon>metagenomes</taxon>
        <taxon>ecological metagenomes</taxon>
    </lineage>
</organism>
<dbReference type="AlphaFoldDB" id="X1ARZ5"/>